<keyword evidence="4" id="KW-1185">Reference proteome</keyword>
<feature type="region of interest" description="Disordered" evidence="1">
    <location>
        <begin position="460"/>
        <end position="530"/>
    </location>
</feature>
<feature type="compositionally biased region" description="Low complexity" evidence="1">
    <location>
        <begin position="348"/>
        <end position="358"/>
    </location>
</feature>
<feature type="compositionally biased region" description="Low complexity" evidence="1">
    <location>
        <begin position="299"/>
        <end position="311"/>
    </location>
</feature>
<protein>
    <submittedName>
        <fullName evidence="3">Uncharacterized protein</fullName>
    </submittedName>
</protein>
<keyword evidence="2" id="KW-0472">Membrane</keyword>
<feature type="region of interest" description="Disordered" evidence="1">
    <location>
        <begin position="284"/>
        <end position="412"/>
    </location>
</feature>
<organism evidence="3 4">
    <name type="scientific">Rhizorhabdus dicambivorans</name>
    <dbReference type="NCBI Taxonomy" id="1850238"/>
    <lineage>
        <taxon>Bacteria</taxon>
        <taxon>Pseudomonadati</taxon>
        <taxon>Pseudomonadota</taxon>
        <taxon>Alphaproteobacteria</taxon>
        <taxon>Sphingomonadales</taxon>
        <taxon>Sphingomonadaceae</taxon>
        <taxon>Rhizorhabdus</taxon>
    </lineage>
</organism>
<name>A0A2A4G2V3_9SPHN</name>
<evidence type="ECO:0000256" key="2">
    <source>
        <dbReference type="SAM" id="Phobius"/>
    </source>
</evidence>
<evidence type="ECO:0000256" key="1">
    <source>
        <dbReference type="SAM" id="MobiDB-lite"/>
    </source>
</evidence>
<feature type="compositionally biased region" description="Pro residues" evidence="1">
    <location>
        <begin position="359"/>
        <end position="395"/>
    </location>
</feature>
<accession>A0A2A4G2V3</accession>
<feature type="transmembrane region" description="Helical" evidence="2">
    <location>
        <begin position="65"/>
        <end position="87"/>
    </location>
</feature>
<keyword evidence="2" id="KW-0812">Transmembrane</keyword>
<dbReference type="EMBL" id="NWUF01000001">
    <property type="protein sequence ID" value="PCE44093.1"/>
    <property type="molecule type" value="Genomic_DNA"/>
</dbReference>
<keyword evidence="2" id="KW-1133">Transmembrane helix</keyword>
<gene>
    <name evidence="3" type="ORF">COO09_00140</name>
</gene>
<comment type="caution">
    <text evidence="3">The sequence shown here is derived from an EMBL/GenBank/DDBJ whole genome shotgun (WGS) entry which is preliminary data.</text>
</comment>
<feature type="region of interest" description="Disordered" evidence="1">
    <location>
        <begin position="125"/>
        <end position="162"/>
    </location>
</feature>
<reference evidence="3 4" key="1">
    <citation type="submission" date="2017-09" db="EMBL/GenBank/DDBJ databases">
        <title>The Catabolism of 3,6-Dichlorosalicylic acid is Initiated by the Cytochrome P450 Monooxygenase DsmABC in Rhizorhabdus dicambivorans Ndbn-20.</title>
        <authorList>
            <person name="Na L."/>
        </authorList>
    </citation>
    <scope>NUCLEOTIDE SEQUENCE [LARGE SCALE GENOMIC DNA]</scope>
    <source>
        <strain evidence="3 4">Ndbn-20m</strain>
    </source>
</reference>
<dbReference type="KEGG" id="rdi:CMV14_10755"/>
<evidence type="ECO:0000313" key="3">
    <source>
        <dbReference type="EMBL" id="PCE44093.1"/>
    </source>
</evidence>
<dbReference type="RefSeq" id="WP_066958904.1">
    <property type="nucleotide sequence ID" value="NZ_CP023449.1"/>
</dbReference>
<feature type="transmembrane region" description="Helical" evidence="2">
    <location>
        <begin position="12"/>
        <end position="35"/>
    </location>
</feature>
<feature type="compositionally biased region" description="Pro residues" evidence="1">
    <location>
        <begin position="153"/>
        <end position="162"/>
    </location>
</feature>
<feature type="compositionally biased region" description="Pro residues" evidence="1">
    <location>
        <begin position="288"/>
        <end position="298"/>
    </location>
</feature>
<evidence type="ECO:0000313" key="4">
    <source>
        <dbReference type="Proteomes" id="UP000218934"/>
    </source>
</evidence>
<sequence length="567" mass="58213">MVLTKSKRRSSLVMGLLLAMLLGVAAAFFVLAMPIRMLETVTTLTRLSKLMVQAEPPISPNDRTLLAVLAGIVTAGIGWVLVDWLLFGRAGMSRLIRTREDDYEDEDEDAYRPTDPLDLVVPGAARANDWSQAPSGDARRPLSARTDIGEPAPFAPPSPFGAPSPVPGLNQPLPPLGQILPGAGVSAPPLQPHVPPLAQPIAPPDPFAAPPAVPAWTVPAAEGAPPLNANFDLPDRPVSFDAAPVAAAPAAVSSGMPSWLPAPGSRPDDPAVFDVPLAAELPAAAPGEPVPMPAPASVPAPRAADPFGAAPAEPPPLQPPPLQPLASDPPPLILAQPAPPLPIPQAEPPSFATPAAAPAVPPVAPAPPPQPQQPVFAPEPPQQPFFAPPTPPRAPAPAAATPAPAPARPAAAPGFDRAQLEDLLGRLESKVHSRRAAAAAAASAAAPPVAPAFAQAPVPQARFAQPPGAMDPIPLQRAELPSGFAAPPPQGQPIPAAAYDMPVAQPSPAFNLGIQPQAQPSAPPPVAAPAPAISPVALPRIDEARKEEMLDQPLHVTLDLLRDMVRR</sequence>
<feature type="compositionally biased region" description="Pro residues" evidence="1">
    <location>
        <begin position="312"/>
        <end position="347"/>
    </location>
</feature>
<dbReference type="AlphaFoldDB" id="A0A2A4G2V3"/>
<proteinExistence type="predicted"/>
<feature type="compositionally biased region" description="Low complexity" evidence="1">
    <location>
        <begin position="396"/>
        <end position="412"/>
    </location>
</feature>
<feature type="region of interest" description="Disordered" evidence="1">
    <location>
        <begin position="253"/>
        <end position="272"/>
    </location>
</feature>
<dbReference type="OrthoDB" id="7584879at2"/>
<dbReference type="Proteomes" id="UP000218934">
    <property type="component" value="Unassembled WGS sequence"/>
</dbReference>